<protein>
    <submittedName>
        <fullName evidence="2">Uncharacterized protein</fullName>
    </submittedName>
</protein>
<feature type="region of interest" description="Disordered" evidence="1">
    <location>
        <begin position="1"/>
        <end position="162"/>
    </location>
</feature>
<feature type="region of interest" description="Disordered" evidence="1">
    <location>
        <begin position="232"/>
        <end position="262"/>
    </location>
</feature>
<feature type="compositionally biased region" description="Low complexity" evidence="1">
    <location>
        <begin position="124"/>
        <end position="151"/>
    </location>
</feature>
<gene>
    <name evidence="2" type="ORF">NEMVEDRAFT_v1g199029</name>
</gene>
<evidence type="ECO:0000313" key="3">
    <source>
        <dbReference type="Proteomes" id="UP000001593"/>
    </source>
</evidence>
<reference evidence="2 3" key="1">
    <citation type="journal article" date="2007" name="Science">
        <title>Sea anemone genome reveals ancestral eumetazoan gene repertoire and genomic organization.</title>
        <authorList>
            <person name="Putnam N.H."/>
            <person name="Srivastava M."/>
            <person name="Hellsten U."/>
            <person name="Dirks B."/>
            <person name="Chapman J."/>
            <person name="Salamov A."/>
            <person name="Terry A."/>
            <person name="Shapiro H."/>
            <person name="Lindquist E."/>
            <person name="Kapitonov V.V."/>
            <person name="Jurka J."/>
            <person name="Genikhovich G."/>
            <person name="Grigoriev I.V."/>
            <person name="Lucas S.M."/>
            <person name="Steele R.E."/>
            <person name="Finnerty J.R."/>
            <person name="Technau U."/>
            <person name="Martindale M.Q."/>
            <person name="Rokhsar D.S."/>
        </authorList>
    </citation>
    <scope>NUCLEOTIDE SEQUENCE [LARGE SCALE GENOMIC DNA]</scope>
    <source>
        <strain evidence="3">CH2 X CH6</strain>
    </source>
</reference>
<evidence type="ECO:0000313" key="2">
    <source>
        <dbReference type="EMBL" id="EDO47400.1"/>
    </source>
</evidence>
<dbReference type="EMBL" id="DS469519">
    <property type="protein sequence ID" value="EDO47400.1"/>
    <property type="molecule type" value="Genomic_DNA"/>
</dbReference>
<proteinExistence type="predicted"/>
<feature type="compositionally biased region" description="Basic and acidic residues" evidence="1">
    <location>
        <begin position="38"/>
        <end position="51"/>
    </location>
</feature>
<feature type="compositionally biased region" description="Basic and acidic residues" evidence="1">
    <location>
        <begin position="234"/>
        <end position="262"/>
    </location>
</feature>
<feature type="compositionally biased region" description="Polar residues" evidence="1">
    <location>
        <begin position="19"/>
        <end position="33"/>
    </location>
</feature>
<dbReference type="AlphaFoldDB" id="A7RLV8"/>
<dbReference type="HOGENOM" id="CLU_1002209_0_0_1"/>
<name>A7RLV8_NEMVE</name>
<feature type="compositionally biased region" description="Polar residues" evidence="1">
    <location>
        <begin position="96"/>
        <end position="120"/>
    </location>
</feature>
<keyword evidence="3" id="KW-1185">Reference proteome</keyword>
<sequence length="278" mass="30203">MAAKKDVNKPNVCQEESDTTTSKQASFDASSTGYVPLDMKEGESTDKKPDLVEYTNSETDDDVILEKKFNTSESAASLTSEDKNNTLPGQPGNDGDSITTTEANPLSVSTAEVSKNTTPSLPMESESQGTTTATSASSSSVSAPDPVAGPSTDPEQAEDKSYLNSAEYAYTKRAEFTSEIFKIEINNLPKYSTTHSVQESIQAIFTCNHKLPQEKSRDQMLAKALKDPVVVKQKAAEGKERKRMIQEAAERNPDAKRAKTGGDKNQVDFFARLALLKR</sequence>
<evidence type="ECO:0000256" key="1">
    <source>
        <dbReference type="SAM" id="MobiDB-lite"/>
    </source>
</evidence>
<organism evidence="2 3">
    <name type="scientific">Nematostella vectensis</name>
    <name type="common">Starlet sea anemone</name>
    <dbReference type="NCBI Taxonomy" id="45351"/>
    <lineage>
        <taxon>Eukaryota</taxon>
        <taxon>Metazoa</taxon>
        <taxon>Cnidaria</taxon>
        <taxon>Anthozoa</taxon>
        <taxon>Hexacorallia</taxon>
        <taxon>Actiniaria</taxon>
        <taxon>Edwardsiidae</taxon>
        <taxon>Nematostella</taxon>
    </lineage>
</organism>
<dbReference type="Proteomes" id="UP000001593">
    <property type="component" value="Unassembled WGS sequence"/>
</dbReference>
<accession>A7RLV8</accession>